<keyword evidence="9" id="KW-0460">Magnesium</keyword>
<reference evidence="11" key="1">
    <citation type="submission" date="2020-09" db="EMBL/GenBank/DDBJ databases">
        <title>Leviviricetes taxonomy.</title>
        <authorList>
            <person name="Stockdale S.R."/>
            <person name="Callanan J."/>
            <person name="Adriaenssens E.M."/>
            <person name="Kuhn J.H."/>
            <person name="Rumnieks J."/>
            <person name="Shkoporov A."/>
            <person name="Draper L.A."/>
            <person name="Ross P."/>
            <person name="Hill C."/>
        </authorList>
    </citation>
    <scope>NUCLEOTIDE SEQUENCE</scope>
</reference>
<evidence type="ECO:0000256" key="9">
    <source>
        <dbReference type="PIRSR" id="PIRSR605093-1"/>
    </source>
</evidence>
<feature type="binding site" evidence="9">
    <location>
        <position position="316"/>
    </location>
    <ligand>
        <name>Mg(2+)</name>
        <dbReference type="ChEBI" id="CHEBI:18420"/>
        <label>2</label>
    </ligand>
</feature>
<sequence length="642" mass="73893">MQSKHKEQALNDIQVLNSTRVEKPNAKEINKVLYEKVIKPLKSLDHHSFGSDLPHDYDICRKSLIIHRGTTKFARPGKKDLLRSQAFTTYMEYEEYLSALVENERTEDFKLGWIGHPIRNFFHSLMSDFDIKSLLRNAPLRFSTGETYISCKGDTSVVAKLCKKEHWCTTSNNLENTVYLIYHCRGLKLAATNFFPLLTKREKFALFARFAHKNSEVGYYVFRHLLINHVLTVVDGARASSVPKNEETDRFINVECFFNVLVQACIETYFRRKLKRIGNDLDLKSVVDNKTLSRSFRDTQHLHGFLIRFEELCTIDLKNASDSTLLKRVLSLFPRPVCSAILTTRSPEVEFKNKGVTTVVYPEKVSSMGNGYTFGLMSLLLAGALTAHDVSSNVFGDDIIVSLNDADLCIKILDFLGYVVNDAKTFINHPFRESCGYFHYIGRGYIRSFDITYIEDHLDLIVTTNKLYLLWQDCKDWDNELSEIFKIGWKSLRDFTPVYQRGIPPSSSYFEAENLGLYVYDPDYLFRKKGSARSTEAFKLVYNLMQANGLSMKGLDVIHCPIFVPKRSETRPIKSYQRFLKVTSMNTPLLIRGSGHYRNEVCLVTDHGLVYRLVAFFASTDVTITDLNKVISQKRRYMKLPV</sequence>
<comment type="cofactor">
    <cofactor evidence="9">
        <name>Mg(2+)</name>
        <dbReference type="ChEBI" id="CHEBI:18420"/>
    </cofactor>
    <text evidence="9">Binds 2 Mg(2+) per subunit.</text>
</comment>
<name>A0A8S5L3Y1_9VIRU</name>
<evidence type="ECO:0000313" key="12">
    <source>
        <dbReference type="Proteomes" id="UP000677060"/>
    </source>
</evidence>
<dbReference type="GO" id="GO:0046872">
    <property type="term" value="F:metal ion binding"/>
    <property type="evidence" value="ECO:0007669"/>
    <property type="project" value="UniProtKB-KW"/>
</dbReference>
<evidence type="ECO:0000256" key="6">
    <source>
        <dbReference type="ARBA" id="ARBA00022953"/>
    </source>
</evidence>
<evidence type="ECO:0000256" key="3">
    <source>
        <dbReference type="ARBA" id="ARBA00022679"/>
    </source>
</evidence>
<evidence type="ECO:0000259" key="10">
    <source>
        <dbReference type="PROSITE" id="PS50522"/>
    </source>
</evidence>
<dbReference type="EMBL" id="BK014092">
    <property type="protein sequence ID" value="DAD52400.1"/>
    <property type="molecule type" value="Genomic_RNA"/>
</dbReference>
<feature type="binding site" evidence="9">
    <location>
        <position position="397"/>
    </location>
    <ligand>
        <name>Mg(2+)</name>
        <dbReference type="ChEBI" id="CHEBI:18420"/>
        <label>2</label>
    </ligand>
</feature>
<keyword evidence="3" id="KW-0808">Transferase</keyword>
<dbReference type="Proteomes" id="UP000677060">
    <property type="component" value="Segment"/>
</dbReference>
<keyword evidence="5" id="KW-0547">Nucleotide-binding</keyword>
<evidence type="ECO:0000256" key="4">
    <source>
        <dbReference type="ARBA" id="ARBA00022695"/>
    </source>
</evidence>
<dbReference type="RefSeq" id="YP_010769027.1">
    <property type="nucleotide sequence ID" value="NC_073857.1"/>
</dbReference>
<evidence type="ECO:0000256" key="5">
    <source>
        <dbReference type="ARBA" id="ARBA00022741"/>
    </source>
</evidence>
<dbReference type="GO" id="GO:0000166">
    <property type="term" value="F:nucleotide binding"/>
    <property type="evidence" value="ECO:0007669"/>
    <property type="project" value="UniProtKB-KW"/>
</dbReference>
<feature type="binding site" evidence="9">
    <location>
        <position position="398"/>
    </location>
    <ligand>
        <name>Mg(2+)</name>
        <dbReference type="ChEBI" id="CHEBI:18420"/>
        <label>2</label>
    </ligand>
</feature>
<comment type="catalytic activity">
    <reaction evidence="8">
        <text>RNA(n) + a ribonucleoside 5'-triphosphate = RNA(n+1) + diphosphate</text>
        <dbReference type="Rhea" id="RHEA:21248"/>
        <dbReference type="Rhea" id="RHEA-COMP:14527"/>
        <dbReference type="Rhea" id="RHEA-COMP:17342"/>
        <dbReference type="ChEBI" id="CHEBI:33019"/>
        <dbReference type="ChEBI" id="CHEBI:61557"/>
        <dbReference type="ChEBI" id="CHEBI:140395"/>
        <dbReference type="EC" id="2.7.7.48"/>
    </reaction>
</comment>
<keyword evidence="4" id="KW-0548">Nucleotidyltransferase</keyword>
<evidence type="ECO:0000256" key="8">
    <source>
        <dbReference type="ARBA" id="ARBA00048744"/>
    </source>
</evidence>
<evidence type="ECO:0000256" key="2">
    <source>
        <dbReference type="ARBA" id="ARBA00022484"/>
    </source>
</evidence>
<gene>
    <name evidence="11" type="primary">SRR5466725_8_4</name>
</gene>
<dbReference type="Pfam" id="PF03431">
    <property type="entry name" value="RNA_replicase_B"/>
    <property type="match status" value="1"/>
</dbReference>
<proteinExistence type="predicted"/>
<dbReference type="PROSITE" id="PS50522">
    <property type="entry name" value="RDRP_PHAGE"/>
    <property type="match status" value="1"/>
</dbReference>
<dbReference type="EC" id="2.7.7.48" evidence="1"/>
<keyword evidence="2 11" id="KW-0696">RNA-directed RNA polymerase</keyword>
<evidence type="ECO:0000256" key="7">
    <source>
        <dbReference type="ARBA" id="ARBA00030248"/>
    </source>
</evidence>
<dbReference type="InterPro" id="IPR005093">
    <property type="entry name" value="RNArep_beta"/>
</dbReference>
<accession>A0A8S5L3Y1</accession>
<dbReference type="KEGG" id="vg:80397925"/>
<keyword evidence="9" id="KW-0479">Metal-binding</keyword>
<evidence type="ECO:0000313" key="11">
    <source>
        <dbReference type="EMBL" id="DAD52400.1"/>
    </source>
</evidence>
<organism evidence="11 12">
    <name type="scientific">ssRNA phage SRR5466725_8</name>
    <dbReference type="NCBI Taxonomy" id="2786427"/>
    <lineage>
        <taxon>Viruses</taxon>
        <taxon>Riboviria</taxon>
        <taxon>Orthornavirae</taxon>
        <taxon>Lenarviricota</taxon>
        <taxon>Leviviricetes</taxon>
        <taxon>Norzivirales</taxon>
        <taxon>Duinviridae</taxon>
        <taxon>Tehuhdavirus</taxon>
        <taxon>Tehuhdavirus pelovivens</taxon>
    </lineage>
</organism>
<dbReference type="GeneID" id="80397925"/>
<keyword evidence="12" id="KW-1185">Reference proteome</keyword>
<dbReference type="GO" id="GO:0039694">
    <property type="term" value="P:viral RNA genome replication"/>
    <property type="evidence" value="ECO:0007669"/>
    <property type="project" value="InterPro"/>
</dbReference>
<keyword evidence="6" id="KW-0693">Viral RNA replication</keyword>
<dbReference type="InterPro" id="IPR007096">
    <property type="entry name" value="RNA-dir_Rpol_cat_phage"/>
</dbReference>
<evidence type="ECO:0000256" key="1">
    <source>
        <dbReference type="ARBA" id="ARBA00012494"/>
    </source>
</evidence>
<feature type="domain" description="RdRp catalytic" evidence="10">
    <location>
        <begin position="301"/>
        <end position="429"/>
    </location>
</feature>
<protein>
    <recommendedName>
        <fullName evidence="1">RNA-directed RNA polymerase</fullName>
        <ecNumber evidence="1">2.7.7.48</ecNumber>
    </recommendedName>
    <alternativeName>
        <fullName evidence="7">RNA replicase beta chain</fullName>
    </alternativeName>
</protein>
<dbReference type="GO" id="GO:0003968">
    <property type="term" value="F:RNA-directed RNA polymerase activity"/>
    <property type="evidence" value="ECO:0007669"/>
    <property type="project" value="UniProtKB-KW"/>
</dbReference>